<evidence type="ECO:0000259" key="8">
    <source>
        <dbReference type="PROSITE" id="PS50011"/>
    </source>
</evidence>
<protein>
    <recommendedName>
        <fullName evidence="1">non-specific serine/threonine protein kinase</fullName>
        <ecNumber evidence="1">2.7.11.1</ecNumber>
    </recommendedName>
</protein>
<dbReference type="Gene3D" id="1.10.510.10">
    <property type="entry name" value="Transferase(Phosphotransferase) domain 1"/>
    <property type="match status" value="1"/>
</dbReference>
<dbReference type="SMART" id="SM00220">
    <property type="entry name" value="S_TKc"/>
    <property type="match status" value="1"/>
</dbReference>
<feature type="compositionally biased region" description="Pro residues" evidence="7">
    <location>
        <begin position="290"/>
        <end position="302"/>
    </location>
</feature>
<evidence type="ECO:0000313" key="10">
    <source>
        <dbReference type="Proteomes" id="UP000265719"/>
    </source>
</evidence>
<proteinExistence type="predicted"/>
<dbReference type="AlphaFoldDB" id="A0AA97M6D3"/>
<dbReference type="Gene3D" id="3.30.200.20">
    <property type="entry name" value="Phosphorylase Kinase, domain 1"/>
    <property type="match status" value="1"/>
</dbReference>
<dbReference type="InterPro" id="IPR011990">
    <property type="entry name" value="TPR-like_helical_dom_sf"/>
</dbReference>
<dbReference type="PANTHER" id="PTHR43289:SF6">
    <property type="entry name" value="SERINE_THREONINE-PROTEIN KINASE NEKL-3"/>
    <property type="match status" value="1"/>
</dbReference>
<name>A0AA97M6D3_9ACTN</name>
<dbReference type="KEGG" id="thao:NI17_017530"/>
<dbReference type="InterPro" id="IPR000719">
    <property type="entry name" value="Prot_kinase_dom"/>
</dbReference>
<dbReference type="Proteomes" id="UP000265719">
    <property type="component" value="Chromosome"/>
</dbReference>
<evidence type="ECO:0000256" key="7">
    <source>
        <dbReference type="SAM" id="MobiDB-lite"/>
    </source>
</evidence>
<dbReference type="PROSITE" id="PS50011">
    <property type="entry name" value="PROTEIN_KINASE_DOM"/>
    <property type="match status" value="1"/>
</dbReference>
<evidence type="ECO:0000256" key="2">
    <source>
        <dbReference type="ARBA" id="ARBA00022527"/>
    </source>
</evidence>
<dbReference type="SUPFAM" id="SSF56112">
    <property type="entry name" value="Protein kinase-like (PK-like)"/>
    <property type="match status" value="1"/>
</dbReference>
<evidence type="ECO:0000256" key="1">
    <source>
        <dbReference type="ARBA" id="ARBA00012513"/>
    </source>
</evidence>
<keyword evidence="6" id="KW-0067">ATP-binding</keyword>
<organism evidence="9 10">
    <name type="scientific">Thermobifida halotolerans</name>
    <dbReference type="NCBI Taxonomy" id="483545"/>
    <lineage>
        <taxon>Bacteria</taxon>
        <taxon>Bacillati</taxon>
        <taxon>Actinomycetota</taxon>
        <taxon>Actinomycetes</taxon>
        <taxon>Streptosporangiales</taxon>
        <taxon>Nocardiopsidaceae</taxon>
        <taxon>Thermobifida</taxon>
    </lineage>
</organism>
<evidence type="ECO:0000256" key="4">
    <source>
        <dbReference type="ARBA" id="ARBA00022741"/>
    </source>
</evidence>
<dbReference type="InterPro" id="IPR008271">
    <property type="entry name" value="Ser/Thr_kinase_AS"/>
</dbReference>
<reference evidence="9" key="1">
    <citation type="submission" date="2020-10" db="EMBL/GenBank/DDBJ databases">
        <title>De novo genome project of the cellulose decomposer Thermobifida halotolerans type strain.</title>
        <authorList>
            <person name="Nagy I."/>
            <person name="Horvath B."/>
            <person name="Kukolya J."/>
            <person name="Nagy I."/>
            <person name="Orsini M."/>
        </authorList>
    </citation>
    <scope>NUCLEOTIDE SEQUENCE</scope>
    <source>
        <strain evidence="9">DSM 44931</strain>
    </source>
</reference>
<keyword evidence="10" id="KW-1185">Reference proteome</keyword>
<feature type="region of interest" description="Disordered" evidence="7">
    <location>
        <begin position="287"/>
        <end position="319"/>
    </location>
</feature>
<dbReference type="InterPro" id="IPR011009">
    <property type="entry name" value="Kinase-like_dom_sf"/>
</dbReference>
<gene>
    <name evidence="9" type="ORF">NI17_017530</name>
</gene>
<feature type="domain" description="Protein kinase" evidence="8">
    <location>
        <begin position="1"/>
        <end position="254"/>
    </location>
</feature>
<keyword evidence="4" id="KW-0547">Nucleotide-binding</keyword>
<dbReference type="GO" id="GO:0005524">
    <property type="term" value="F:ATP binding"/>
    <property type="evidence" value="ECO:0007669"/>
    <property type="project" value="UniProtKB-KW"/>
</dbReference>
<dbReference type="PANTHER" id="PTHR43289">
    <property type="entry name" value="MITOGEN-ACTIVATED PROTEIN KINASE KINASE KINASE 20-RELATED"/>
    <property type="match status" value="1"/>
</dbReference>
<dbReference type="Gene3D" id="1.25.40.10">
    <property type="entry name" value="Tetratricopeptide repeat domain"/>
    <property type="match status" value="1"/>
</dbReference>
<evidence type="ECO:0000313" key="9">
    <source>
        <dbReference type="EMBL" id="UOE22106.1"/>
    </source>
</evidence>
<dbReference type="EMBL" id="CP063196">
    <property type="protein sequence ID" value="UOE22106.1"/>
    <property type="molecule type" value="Genomic_DNA"/>
</dbReference>
<evidence type="ECO:0000256" key="6">
    <source>
        <dbReference type="ARBA" id="ARBA00022840"/>
    </source>
</evidence>
<feature type="compositionally biased region" description="Basic and acidic residues" evidence="7">
    <location>
        <begin position="305"/>
        <end position="319"/>
    </location>
</feature>
<dbReference type="SUPFAM" id="SSF48452">
    <property type="entry name" value="TPR-like"/>
    <property type="match status" value="1"/>
</dbReference>
<dbReference type="PROSITE" id="PS00108">
    <property type="entry name" value="PROTEIN_KINASE_ST"/>
    <property type="match status" value="1"/>
</dbReference>
<accession>A0AA97M6D3</accession>
<sequence length="503" mass="54529">MGEVWEGHDTRLDREVAVKFLRFPSGVHDEQLVRRFVRESRITARLQHPGVPAVFDVGTHQRRPFLVMQRIHGIGVSDLIAEHDELPVGWAAAIAAQVCAVLAAAHRVSLVHRDLKPANLMLEPEGTVKVLDFGLAVALDLNDFSQITRSGQLVGTPAYMAPEQVEAGMSTPQSDLYALGCTLHQMLTGRQLFTGSTAYTTMSKQVSETPPSVRADRPDAPDELADLVLQLLAKKPEDRPGSAQEVYERLLPFATGLDPLPGVLAPPTVPGPARMYAAVVGRVFGDTAPPEEPAAAPEPPAPAARRSDPEPERDGGAFDRADLEYLRGEALQLVAESRYSQAADVLESALAAADRAFGPLDADVVDLRRHLADVLFDGGDYRQAAPAFAALAADLAERDGPDGDLVFRYRLREATCRALVGDTAEALELMRRLLADERRVYGPDDPRVLELRRQIGVLQLSSGQRDRAEETLHTLLVDLVRLHGPGHPQVAGVRALLTGDPGP</sequence>
<dbReference type="GO" id="GO:0004674">
    <property type="term" value="F:protein serine/threonine kinase activity"/>
    <property type="evidence" value="ECO:0007669"/>
    <property type="project" value="UniProtKB-KW"/>
</dbReference>
<keyword evidence="2 9" id="KW-0723">Serine/threonine-protein kinase</keyword>
<dbReference type="CDD" id="cd14014">
    <property type="entry name" value="STKc_PknB_like"/>
    <property type="match status" value="1"/>
</dbReference>
<dbReference type="EC" id="2.7.11.1" evidence="1"/>
<keyword evidence="5 9" id="KW-0418">Kinase</keyword>
<dbReference type="Pfam" id="PF00069">
    <property type="entry name" value="Pkinase"/>
    <property type="match status" value="1"/>
</dbReference>
<evidence type="ECO:0000256" key="5">
    <source>
        <dbReference type="ARBA" id="ARBA00022777"/>
    </source>
</evidence>
<keyword evidence="3" id="KW-0808">Transferase</keyword>
<evidence type="ECO:0000256" key="3">
    <source>
        <dbReference type="ARBA" id="ARBA00022679"/>
    </source>
</evidence>